<dbReference type="InterPro" id="IPR003749">
    <property type="entry name" value="ThiS/MoaD-like"/>
</dbReference>
<dbReference type="OrthoDB" id="9801945at2"/>
<gene>
    <name evidence="1" type="ORF">SAMN02745206_01652</name>
</gene>
<evidence type="ECO:0000313" key="2">
    <source>
        <dbReference type="Proteomes" id="UP000184076"/>
    </source>
</evidence>
<organism evidence="1 2">
    <name type="scientific">Desulfacinum infernum DSM 9756</name>
    <dbReference type="NCBI Taxonomy" id="1121391"/>
    <lineage>
        <taxon>Bacteria</taxon>
        <taxon>Pseudomonadati</taxon>
        <taxon>Thermodesulfobacteriota</taxon>
        <taxon>Syntrophobacteria</taxon>
        <taxon>Syntrophobacterales</taxon>
        <taxon>Syntrophobacteraceae</taxon>
        <taxon>Desulfacinum</taxon>
    </lineage>
</organism>
<evidence type="ECO:0000313" key="1">
    <source>
        <dbReference type="EMBL" id="SHF27350.1"/>
    </source>
</evidence>
<name>A0A1M5AAK4_9BACT</name>
<dbReference type="CDD" id="cd17040">
    <property type="entry name" value="Ubl_MoaD_like"/>
    <property type="match status" value="1"/>
</dbReference>
<dbReference type="InterPro" id="IPR012675">
    <property type="entry name" value="Beta-grasp_dom_sf"/>
</dbReference>
<protein>
    <submittedName>
        <fullName evidence="1">Molybdopterin converting factor, small subunit</fullName>
    </submittedName>
</protein>
<dbReference type="InterPro" id="IPR016155">
    <property type="entry name" value="Mopterin_synth/thiamin_S_b"/>
</dbReference>
<dbReference type="AlphaFoldDB" id="A0A1M5AAK4"/>
<accession>A0A1M5AAK4</accession>
<proteinExistence type="predicted"/>
<dbReference type="Proteomes" id="UP000184076">
    <property type="component" value="Unassembled WGS sequence"/>
</dbReference>
<dbReference type="EMBL" id="FQVB01000014">
    <property type="protein sequence ID" value="SHF27350.1"/>
    <property type="molecule type" value="Genomic_DNA"/>
</dbReference>
<reference evidence="2" key="1">
    <citation type="submission" date="2016-11" db="EMBL/GenBank/DDBJ databases">
        <authorList>
            <person name="Varghese N."/>
            <person name="Submissions S."/>
        </authorList>
    </citation>
    <scope>NUCLEOTIDE SEQUENCE [LARGE SCALE GENOMIC DNA]</scope>
    <source>
        <strain evidence="2">DSM 9756</strain>
    </source>
</reference>
<dbReference type="Gene3D" id="3.10.20.30">
    <property type="match status" value="1"/>
</dbReference>
<dbReference type="SUPFAM" id="SSF54285">
    <property type="entry name" value="MoaD/ThiS"/>
    <property type="match status" value="1"/>
</dbReference>
<dbReference type="Pfam" id="PF02597">
    <property type="entry name" value="ThiS"/>
    <property type="match status" value="1"/>
</dbReference>
<keyword evidence="2" id="KW-1185">Reference proteome</keyword>
<dbReference type="STRING" id="1121391.SAMN02745206_01652"/>
<dbReference type="RefSeq" id="WP_073038523.1">
    <property type="nucleotide sequence ID" value="NZ_FQVB01000014.1"/>
</dbReference>
<sequence>MALQVLLSATLRRCVPDYDPTEGIRLEVEPGTTVREVIRRLNLPEKEIKLIMVNGLASPPDTALQGDERVAFFPPVGGG</sequence>